<reference evidence="2 3" key="1">
    <citation type="submission" date="2018-05" db="EMBL/GenBank/DDBJ databases">
        <title>Chitinophaga sp. K3CV102501T nov., isolated from isolated from a monsoon evergreen broad-leaved forest soil.</title>
        <authorList>
            <person name="Lv Y."/>
        </authorList>
    </citation>
    <scope>NUCLEOTIDE SEQUENCE [LARGE SCALE GENOMIC DNA]</scope>
    <source>
        <strain evidence="2 3">GDMCC 1.1325</strain>
    </source>
</reference>
<keyword evidence="3" id="KW-1185">Reference proteome</keyword>
<dbReference type="Proteomes" id="UP000253410">
    <property type="component" value="Unassembled WGS sequence"/>
</dbReference>
<name>A0A365Y0Y7_9BACT</name>
<dbReference type="AlphaFoldDB" id="A0A365Y0Y7"/>
<protein>
    <submittedName>
        <fullName evidence="2">Uncharacterized protein</fullName>
    </submittedName>
</protein>
<keyword evidence="1" id="KW-0472">Membrane</keyword>
<keyword evidence="1" id="KW-0812">Transmembrane</keyword>
<comment type="caution">
    <text evidence="2">The sequence shown here is derived from an EMBL/GenBank/DDBJ whole genome shotgun (WGS) entry which is preliminary data.</text>
</comment>
<sequence>MSLFFVPGLKPWAMFVGDCTMVFSLVCFPLFIERITDQYSFLIIAHQHLDLCKTDIVKL</sequence>
<proteinExistence type="predicted"/>
<feature type="transmembrane region" description="Helical" evidence="1">
    <location>
        <begin position="12"/>
        <end position="32"/>
    </location>
</feature>
<evidence type="ECO:0000313" key="3">
    <source>
        <dbReference type="Proteomes" id="UP000253410"/>
    </source>
</evidence>
<organism evidence="2 3">
    <name type="scientific">Chitinophaga flava</name>
    <dbReference type="NCBI Taxonomy" id="2259036"/>
    <lineage>
        <taxon>Bacteria</taxon>
        <taxon>Pseudomonadati</taxon>
        <taxon>Bacteroidota</taxon>
        <taxon>Chitinophagia</taxon>
        <taxon>Chitinophagales</taxon>
        <taxon>Chitinophagaceae</taxon>
        <taxon>Chitinophaga</taxon>
    </lineage>
</organism>
<gene>
    <name evidence="2" type="ORF">DF182_02520</name>
</gene>
<evidence type="ECO:0000256" key="1">
    <source>
        <dbReference type="SAM" id="Phobius"/>
    </source>
</evidence>
<accession>A0A365Y0Y7</accession>
<dbReference type="EMBL" id="QFFJ01000001">
    <property type="protein sequence ID" value="RBL91505.1"/>
    <property type="molecule type" value="Genomic_DNA"/>
</dbReference>
<keyword evidence="1" id="KW-1133">Transmembrane helix</keyword>
<evidence type="ECO:0000313" key="2">
    <source>
        <dbReference type="EMBL" id="RBL91505.1"/>
    </source>
</evidence>